<evidence type="ECO:0000259" key="5">
    <source>
        <dbReference type="PROSITE" id="PS50166"/>
    </source>
</evidence>
<keyword evidence="4" id="KW-0539">Nucleus</keyword>
<keyword evidence="3" id="KW-0813">Transport</keyword>
<accession>A0A7H9B8E6</accession>
<organism evidence="6 7">
    <name type="scientific">Zygotorulaspora mrakii</name>
    <name type="common">Zygosaccharomyces mrakii</name>
    <dbReference type="NCBI Taxonomy" id="42260"/>
    <lineage>
        <taxon>Eukaryota</taxon>
        <taxon>Fungi</taxon>
        <taxon>Dikarya</taxon>
        <taxon>Ascomycota</taxon>
        <taxon>Saccharomycotina</taxon>
        <taxon>Saccharomycetes</taxon>
        <taxon>Saccharomycetales</taxon>
        <taxon>Saccharomycetaceae</taxon>
        <taxon>Zygotorulaspora</taxon>
    </lineage>
</organism>
<dbReference type="PANTHER" id="PTHR10997">
    <property type="entry name" value="IMPORTIN-7, 8, 11"/>
    <property type="match status" value="1"/>
</dbReference>
<dbReference type="InterPro" id="IPR016024">
    <property type="entry name" value="ARM-type_fold"/>
</dbReference>
<dbReference type="Pfam" id="PF03810">
    <property type="entry name" value="IBN_N"/>
    <property type="match status" value="1"/>
</dbReference>
<dbReference type="SMART" id="SM00913">
    <property type="entry name" value="IBN_N"/>
    <property type="match status" value="1"/>
</dbReference>
<gene>
    <name evidence="6" type="ORF">HG535_0F05140</name>
</gene>
<dbReference type="Gene3D" id="1.25.10.10">
    <property type="entry name" value="Leucine-rich Repeat Variant"/>
    <property type="match status" value="1"/>
</dbReference>
<dbReference type="GeneID" id="59237760"/>
<dbReference type="InterPro" id="IPR001494">
    <property type="entry name" value="Importin-beta_N"/>
</dbReference>
<evidence type="ECO:0000256" key="1">
    <source>
        <dbReference type="ARBA" id="ARBA00004123"/>
    </source>
</evidence>
<comment type="similarity">
    <text evidence="2">Belongs to the importin beta family.</text>
</comment>
<dbReference type="GO" id="GO:0006606">
    <property type="term" value="P:protein import into nucleus"/>
    <property type="evidence" value="ECO:0007669"/>
    <property type="project" value="TreeGrafter"/>
</dbReference>
<evidence type="ECO:0000313" key="7">
    <source>
        <dbReference type="Proteomes" id="UP000509704"/>
    </source>
</evidence>
<dbReference type="RefSeq" id="XP_037145727.1">
    <property type="nucleotide sequence ID" value="XM_037289832.1"/>
</dbReference>
<reference evidence="6 7" key="1">
    <citation type="submission" date="2020-07" db="EMBL/GenBank/DDBJ databases">
        <title>The yeast mating-type switching endonuclease HO is a domesticated member of an unorthodox homing genetic element family.</title>
        <authorList>
            <person name="Coughlan A.Y."/>
            <person name="Lombardi L."/>
            <person name="Braun-Galleani S."/>
            <person name="Martos A.R."/>
            <person name="Galeote V."/>
            <person name="Bigey F."/>
            <person name="Dequin S."/>
            <person name="Byrne K.P."/>
            <person name="Wolfe K.H."/>
        </authorList>
    </citation>
    <scope>NUCLEOTIDE SEQUENCE [LARGE SCALE GENOMIC DNA]</scope>
    <source>
        <strain evidence="6 7">NRRL Y-6702</strain>
    </source>
</reference>
<dbReference type="KEGG" id="zmk:HG535_0F05140"/>
<sequence>MADLASLSEKNLVETLEQASNPQHIGSQVQKAAEQQLKDWCVHSGFHYLLQSIYLDLSNSLQIRWLAVIQFKNGVEKFWRATRINAINKDEKASIRERLFNSITEQNNQLCIQNAQATAKISRLDFPADWPNLFEQLEQLLNNEVILSDTVKVYNILTHINQIIKVLGAARIGRCKPAMQSKVPLIFPLIVRIYIKSFEEWTTSPHAHAKDFTKFQVSYLALKVLRRITTEGYERPYADETVCEFMNVAVTHFQLLISNQQKFKEFDIYEKFIRCYGKLYYNLIIGAPANFILLPCSTQILITYTKLLFEKAADVYSENSDLNGDFWEQTAIRGFLILKRVINFLNKKGAITLKARSDKAAIDASIARINSEFLNEQLIKNLVDTLMKWYLKLRPSELENWFMDPEEWINEQMSTSYEYQIRPCAENFFQDLINTFPTFLVPYLLNKIENEAAHLSNSLEDFLMKDAIYSSFELSAAAVSDMVDFDTLLVQVFLPEATAQDKPKDQMKIVQRRVCLIINEWSSIKCSEESKQLCYQFFSDLLLKEEDKVVLLTCVKSLRTMIDDWNFNKGTFEPFLNKIVNILPKKLLPSVCLTETRMYILNTLSDIIIQTKPLIDKDVLLEILQLVPNLWEISTTNPTEAILSNALLRLLRNLVTSLGPQSYLTWSISLAVVADACNPSSSNYQLLNEDGYELWGSLLQNYSSSESKFDQEFYKLIPFLEFGIETHTEILPTLLEIIKSYSLILNTAEFFSFEVFSQIFSQVSKYLLKLRDDSFHLILEIWEILILSNESDYEEPLLQYFHNNGVLHCLFDSIFKEESLSSYQCGEILQNVSRISYVNPQALMDSLAVYYQSLPNDITNRSLPLNERRVVHQNMSFDQIAQRFLSIWLVSYKDVYDPKFRKVHALGISSLLRTGLVSILSEFPLIASLWIEILEEINETNNGDCEKYHLNDVVTPQTISYHPLNSEQLREYELSKNNDPVHNISLREFIAQTMRFLEQHLGSKYNDLLNNVDPKIMENLQLFLTITPQN</sequence>
<protein>
    <recommendedName>
        <fullName evidence="5">Importin N-terminal domain-containing protein</fullName>
    </recommendedName>
</protein>
<dbReference type="GO" id="GO:0031267">
    <property type="term" value="F:small GTPase binding"/>
    <property type="evidence" value="ECO:0007669"/>
    <property type="project" value="InterPro"/>
</dbReference>
<dbReference type="EMBL" id="CP058609">
    <property type="protein sequence ID" value="QLG74002.1"/>
    <property type="molecule type" value="Genomic_DNA"/>
</dbReference>
<dbReference type="Pfam" id="PF25758">
    <property type="entry name" value="TPR_IPO11"/>
    <property type="match status" value="1"/>
</dbReference>
<dbReference type="InterPro" id="IPR058669">
    <property type="entry name" value="TPR_IPO7/11-like"/>
</dbReference>
<evidence type="ECO:0000256" key="4">
    <source>
        <dbReference type="ARBA" id="ARBA00023242"/>
    </source>
</evidence>
<comment type="subcellular location">
    <subcellularLocation>
        <location evidence="1">Nucleus</location>
    </subcellularLocation>
</comment>
<dbReference type="AlphaFoldDB" id="A0A7H9B8E6"/>
<dbReference type="PROSITE" id="PS50166">
    <property type="entry name" value="IMPORTIN_B_NT"/>
    <property type="match status" value="1"/>
</dbReference>
<evidence type="ECO:0000256" key="3">
    <source>
        <dbReference type="ARBA" id="ARBA00022448"/>
    </source>
</evidence>
<dbReference type="Proteomes" id="UP000509704">
    <property type="component" value="Chromosome 6"/>
</dbReference>
<dbReference type="PANTHER" id="PTHR10997:SF7">
    <property type="entry name" value="IMPORTIN-11"/>
    <property type="match status" value="1"/>
</dbReference>
<dbReference type="SUPFAM" id="SSF48371">
    <property type="entry name" value="ARM repeat"/>
    <property type="match status" value="1"/>
</dbReference>
<dbReference type="OrthoDB" id="361693at2759"/>
<dbReference type="GO" id="GO:0005829">
    <property type="term" value="C:cytosol"/>
    <property type="evidence" value="ECO:0007669"/>
    <property type="project" value="TreeGrafter"/>
</dbReference>
<dbReference type="InterPro" id="IPR011989">
    <property type="entry name" value="ARM-like"/>
</dbReference>
<feature type="domain" description="Importin N-terminal" evidence="5">
    <location>
        <begin position="33"/>
        <end position="105"/>
    </location>
</feature>
<keyword evidence="7" id="KW-1185">Reference proteome</keyword>
<dbReference type="GO" id="GO:0005635">
    <property type="term" value="C:nuclear envelope"/>
    <property type="evidence" value="ECO:0007669"/>
    <property type="project" value="TreeGrafter"/>
</dbReference>
<proteinExistence type="inferred from homology"/>
<evidence type="ECO:0000313" key="6">
    <source>
        <dbReference type="EMBL" id="QLG74002.1"/>
    </source>
</evidence>
<name>A0A7H9B8E6_ZYGMR</name>
<evidence type="ECO:0000256" key="2">
    <source>
        <dbReference type="ARBA" id="ARBA00007991"/>
    </source>
</evidence>